<dbReference type="AlphaFoldDB" id="A0A0C9VDM2"/>
<dbReference type="HOGENOM" id="CLU_1661894_0_0_1"/>
<organism evidence="2 3">
    <name type="scientific">Sphaerobolus stellatus (strain SS14)</name>
    <dbReference type="NCBI Taxonomy" id="990650"/>
    <lineage>
        <taxon>Eukaryota</taxon>
        <taxon>Fungi</taxon>
        <taxon>Dikarya</taxon>
        <taxon>Basidiomycota</taxon>
        <taxon>Agaricomycotina</taxon>
        <taxon>Agaricomycetes</taxon>
        <taxon>Phallomycetidae</taxon>
        <taxon>Geastrales</taxon>
        <taxon>Sphaerobolaceae</taxon>
        <taxon>Sphaerobolus</taxon>
    </lineage>
</organism>
<keyword evidence="1" id="KW-0732">Signal</keyword>
<keyword evidence="3" id="KW-1185">Reference proteome</keyword>
<dbReference type="OrthoDB" id="6770063at2759"/>
<dbReference type="Proteomes" id="UP000054279">
    <property type="component" value="Unassembled WGS sequence"/>
</dbReference>
<evidence type="ECO:0000256" key="1">
    <source>
        <dbReference type="SAM" id="SignalP"/>
    </source>
</evidence>
<evidence type="ECO:0000313" key="2">
    <source>
        <dbReference type="EMBL" id="KIJ35496.1"/>
    </source>
</evidence>
<sequence length="159" mass="17273">MRGVTLLTSLPISVLLADRPFTIINKYPSAIPLFIDQQSQGDLASNLALNITLANTFSGLIYTTANGGSTSNASTIRAGFHGQDSSISEYHIVKDLTHFNVGILIQPKNFAIKTSVAEFSAITQHAQDSSRLSQRSAPLMELFSTPRYPPLKSAPPRRQ</sequence>
<accession>A0A0C9VDM2</accession>
<gene>
    <name evidence="2" type="ORF">M422DRAFT_262280</name>
</gene>
<feature type="chain" id="PRO_5002221581" evidence="1">
    <location>
        <begin position="18"/>
        <end position="159"/>
    </location>
</feature>
<dbReference type="EMBL" id="KN837188">
    <property type="protein sequence ID" value="KIJ35496.1"/>
    <property type="molecule type" value="Genomic_DNA"/>
</dbReference>
<feature type="signal peptide" evidence="1">
    <location>
        <begin position="1"/>
        <end position="17"/>
    </location>
</feature>
<name>A0A0C9VDM2_SPHS4</name>
<evidence type="ECO:0000313" key="3">
    <source>
        <dbReference type="Proteomes" id="UP000054279"/>
    </source>
</evidence>
<reference evidence="2 3" key="1">
    <citation type="submission" date="2014-06" db="EMBL/GenBank/DDBJ databases">
        <title>Evolutionary Origins and Diversification of the Mycorrhizal Mutualists.</title>
        <authorList>
            <consortium name="DOE Joint Genome Institute"/>
            <consortium name="Mycorrhizal Genomics Consortium"/>
            <person name="Kohler A."/>
            <person name="Kuo A."/>
            <person name="Nagy L.G."/>
            <person name="Floudas D."/>
            <person name="Copeland A."/>
            <person name="Barry K.W."/>
            <person name="Cichocki N."/>
            <person name="Veneault-Fourrey C."/>
            <person name="LaButti K."/>
            <person name="Lindquist E.A."/>
            <person name="Lipzen A."/>
            <person name="Lundell T."/>
            <person name="Morin E."/>
            <person name="Murat C."/>
            <person name="Riley R."/>
            <person name="Ohm R."/>
            <person name="Sun H."/>
            <person name="Tunlid A."/>
            <person name="Henrissat B."/>
            <person name="Grigoriev I.V."/>
            <person name="Hibbett D.S."/>
            <person name="Martin F."/>
        </authorList>
    </citation>
    <scope>NUCLEOTIDE SEQUENCE [LARGE SCALE GENOMIC DNA]</scope>
    <source>
        <strain evidence="2 3">SS14</strain>
    </source>
</reference>
<proteinExistence type="predicted"/>
<protein>
    <submittedName>
        <fullName evidence="2">Uncharacterized protein</fullName>
    </submittedName>
</protein>